<dbReference type="Pfam" id="PF20981">
    <property type="entry name" value="AAR2_1st"/>
    <property type="match status" value="1"/>
</dbReference>
<evidence type="ECO:0000313" key="7">
    <source>
        <dbReference type="Proteomes" id="UP000183832"/>
    </source>
</evidence>
<feature type="domain" description="AAR2 N-terminal" evidence="5">
    <location>
        <begin position="4"/>
        <end position="137"/>
    </location>
</feature>
<dbReference type="Proteomes" id="UP000183832">
    <property type="component" value="Unassembled WGS sequence"/>
</dbReference>
<dbReference type="Gene3D" id="1.25.40.550">
    <property type="entry name" value="Aar2, C-terminal domain-like"/>
    <property type="match status" value="1"/>
</dbReference>
<dbReference type="Gene3D" id="2.60.34.20">
    <property type="match status" value="1"/>
</dbReference>
<name>A0A1J1I436_9DIPT</name>
<gene>
    <name evidence="6" type="primary">putative Protein AAR2 homolog</name>
    <name evidence="6" type="ORF">CLUMA_CG008581</name>
</gene>
<dbReference type="AlphaFoldDB" id="A0A1J1I436"/>
<dbReference type="STRING" id="568069.A0A1J1I436"/>
<sequence>MDQYAYLIVTGAPDNTEFGIDLLAINITDEFRGVKLIPPGAHFIYSSAKDSFGNTSTARNGFLHYFKTGEIVVKEWNAQLEELQDRSKGDLDLEKQRIKEHLKDLDRFLAMYEYENLNKWKQLTNMLSEEAIKRLSPESGMIRNSIEFKSCPDKDRPRGKPEAPIRNIKIRSNEDEAMYLPNLEIITETQPKYSKLPERFTKTTPPADVTFNNIDTVNLVEKLFNEITSKTQLLEELQHSFIVYFCGFSVDSLSHWRQIVSLLCNSERSVEKDKNFYKSFVNIIKHQIPEIPVEFIEQNSSNTIYQDVRNLLRNLVVNNCAELSDNLQMHLKNYIGWTFEDFLEDDPEDLPQIVEM</sequence>
<organism evidence="6 7">
    <name type="scientific">Clunio marinus</name>
    <dbReference type="NCBI Taxonomy" id="568069"/>
    <lineage>
        <taxon>Eukaryota</taxon>
        <taxon>Metazoa</taxon>
        <taxon>Ecdysozoa</taxon>
        <taxon>Arthropoda</taxon>
        <taxon>Hexapoda</taxon>
        <taxon>Insecta</taxon>
        <taxon>Pterygota</taxon>
        <taxon>Neoptera</taxon>
        <taxon>Endopterygota</taxon>
        <taxon>Diptera</taxon>
        <taxon>Nematocera</taxon>
        <taxon>Chironomoidea</taxon>
        <taxon>Chironomidae</taxon>
        <taxon>Clunio</taxon>
    </lineage>
</organism>
<dbReference type="PANTHER" id="PTHR12689">
    <property type="entry name" value="A1 CISTRON SPLICING FACTOR AAR2-RELATED"/>
    <property type="match status" value="1"/>
</dbReference>
<evidence type="ECO:0000259" key="4">
    <source>
        <dbReference type="Pfam" id="PF05282"/>
    </source>
</evidence>
<evidence type="ECO:0000313" key="6">
    <source>
        <dbReference type="EMBL" id="CRK95103.1"/>
    </source>
</evidence>
<dbReference type="Pfam" id="PF05282">
    <property type="entry name" value="AAR2"/>
    <property type="match status" value="1"/>
</dbReference>
<reference evidence="6 7" key="1">
    <citation type="submission" date="2015-04" db="EMBL/GenBank/DDBJ databases">
        <authorList>
            <person name="Syromyatnikov M.Y."/>
            <person name="Popov V.N."/>
        </authorList>
    </citation>
    <scope>NUCLEOTIDE SEQUENCE [LARGE SCALE GENOMIC DNA]</scope>
</reference>
<dbReference type="CDD" id="cd13777">
    <property type="entry name" value="Aar2_N"/>
    <property type="match status" value="1"/>
</dbReference>
<accession>A0A1J1I436</accession>
<dbReference type="InterPro" id="IPR007946">
    <property type="entry name" value="AAR2"/>
</dbReference>
<proteinExistence type="inferred from homology"/>
<evidence type="ECO:0000256" key="1">
    <source>
        <dbReference type="ARBA" id="ARBA00006281"/>
    </source>
</evidence>
<dbReference type="EMBL" id="CVRI01000040">
    <property type="protein sequence ID" value="CRK95103.1"/>
    <property type="molecule type" value="Genomic_DNA"/>
</dbReference>
<protein>
    <recommendedName>
        <fullName evidence="2">Protein AAR2 homolog</fullName>
    </recommendedName>
    <alternativeName>
        <fullName evidence="3">AAR2 splicing factor homolog</fullName>
    </alternativeName>
</protein>
<dbReference type="FunFam" id="2.60.34.20:FF:000001">
    <property type="entry name" value="protein AAR2 homolog"/>
    <property type="match status" value="1"/>
</dbReference>
<dbReference type="InterPro" id="IPR038516">
    <property type="entry name" value="AAR2_N_sf"/>
</dbReference>
<evidence type="ECO:0000259" key="5">
    <source>
        <dbReference type="Pfam" id="PF20981"/>
    </source>
</evidence>
<comment type="similarity">
    <text evidence="1">Belongs to the AAR2 family.</text>
</comment>
<dbReference type="InterPro" id="IPR038514">
    <property type="entry name" value="AAR2_C_sf"/>
</dbReference>
<evidence type="ECO:0000256" key="2">
    <source>
        <dbReference type="ARBA" id="ARBA00016372"/>
    </source>
</evidence>
<dbReference type="GO" id="GO:0000244">
    <property type="term" value="P:spliceosomal tri-snRNP complex assembly"/>
    <property type="evidence" value="ECO:0007669"/>
    <property type="project" value="TreeGrafter"/>
</dbReference>
<dbReference type="PANTHER" id="PTHR12689:SF4">
    <property type="entry name" value="PROTEIN AAR2 HOMOLOG"/>
    <property type="match status" value="1"/>
</dbReference>
<dbReference type="CDD" id="cd13778">
    <property type="entry name" value="Aar2_C"/>
    <property type="match status" value="1"/>
</dbReference>
<dbReference type="InterPro" id="IPR033648">
    <property type="entry name" value="AAR2_C"/>
</dbReference>
<feature type="domain" description="AAR2 C-terminal" evidence="4">
    <location>
        <begin position="194"/>
        <end position="340"/>
    </location>
</feature>
<dbReference type="OrthoDB" id="201752at2759"/>
<keyword evidence="7" id="KW-1185">Reference proteome</keyword>
<evidence type="ECO:0000256" key="3">
    <source>
        <dbReference type="ARBA" id="ARBA00030625"/>
    </source>
</evidence>
<dbReference type="InterPro" id="IPR033647">
    <property type="entry name" value="Aar2_N"/>
</dbReference>